<evidence type="ECO:0000313" key="3">
    <source>
        <dbReference type="Proteomes" id="UP000001357"/>
    </source>
</evidence>
<dbReference type="KEGG" id="mbr:MONBRDRAFT_31845"/>
<dbReference type="PANTHER" id="PTHR24113:SF15">
    <property type="entry name" value="NACHT DOMAIN-CONTAINING PROTEIN"/>
    <property type="match status" value="1"/>
</dbReference>
<dbReference type="SUPFAM" id="SSF54001">
    <property type="entry name" value="Cysteine proteinases"/>
    <property type="match status" value="1"/>
</dbReference>
<feature type="region of interest" description="Disordered" evidence="1">
    <location>
        <begin position="477"/>
        <end position="531"/>
    </location>
</feature>
<dbReference type="InParanoid" id="A9UVS2"/>
<dbReference type="InterPro" id="IPR038765">
    <property type="entry name" value="Papain-like_cys_pep_sf"/>
</dbReference>
<dbReference type="Gene3D" id="3.80.10.10">
    <property type="entry name" value="Ribonuclease Inhibitor"/>
    <property type="match status" value="1"/>
</dbReference>
<name>A9UVS2_MONBE</name>
<organism evidence="2 3">
    <name type="scientific">Monosiga brevicollis</name>
    <name type="common">Choanoflagellate</name>
    <dbReference type="NCBI Taxonomy" id="81824"/>
    <lineage>
        <taxon>Eukaryota</taxon>
        <taxon>Choanoflagellata</taxon>
        <taxon>Craspedida</taxon>
        <taxon>Salpingoecidae</taxon>
        <taxon>Monosiga</taxon>
    </lineage>
</organism>
<gene>
    <name evidence="2" type="ORF">MONBRDRAFT_31845</name>
</gene>
<dbReference type="AlphaFoldDB" id="A9UVS2"/>
<dbReference type="SUPFAM" id="SSF52047">
    <property type="entry name" value="RNI-like"/>
    <property type="match status" value="1"/>
</dbReference>
<dbReference type="RefSeq" id="XP_001744689.1">
    <property type="nucleotide sequence ID" value="XM_001744637.1"/>
</dbReference>
<proteinExistence type="predicted"/>
<dbReference type="GO" id="GO:0005096">
    <property type="term" value="F:GTPase activator activity"/>
    <property type="evidence" value="ECO:0007669"/>
    <property type="project" value="InterPro"/>
</dbReference>
<dbReference type="InterPro" id="IPR032675">
    <property type="entry name" value="LRR_dom_sf"/>
</dbReference>
<dbReference type="Gene3D" id="3.90.70.10">
    <property type="entry name" value="Cysteine proteinases"/>
    <property type="match status" value="2"/>
</dbReference>
<feature type="region of interest" description="Disordered" evidence="1">
    <location>
        <begin position="648"/>
        <end position="676"/>
    </location>
</feature>
<keyword evidence="3" id="KW-1185">Reference proteome</keyword>
<protein>
    <recommendedName>
        <fullName evidence="4">USP domain-containing protein</fullName>
    </recommendedName>
</protein>
<accession>A9UVS2</accession>
<dbReference type="InterPro" id="IPR027038">
    <property type="entry name" value="RanGap"/>
</dbReference>
<sequence length="1030" mass="114451">MLKLLLATTEPSPLRLEDRRQRQLQFLRGQALDARDFETALQQLVLGYVQGRSDVLALELYLELATKRRPPQLAPEAGTILVNAASERYCRVATALCKAHTLQQQTRGWALLLTLLATFRPEVPRSLVEQLQDAFRQLELSEAGPWTLLSSAISLHPVLFESSHVAQQLEQRLALLGRTHADARHTDPSFVTEVELAAAAITNLHRAQGSLVPFFARVFSSLRDCVPGLSWAATMRRMPQDTVQVLCSQLQQLSQEEFRHTLIESRHRLPGLAIYLAIPECSLAVSSVMATMVFGLVGDEFVMSQLLLALESMQETGHNFTAVEEESWPGPWNNAVQIGPTRRVGAGAVAYVPRASQAPALRNLGNTCYMNAVLQLLALILPSTLTGEGRLAQADLVEDYFCDQCHAKRTASAQTGSRKLMTQVQVPEQVDIGSQTYGYRGAVIHLGEHASTGHYIAHTAIMAHLFDFDTLVTSGPRPTTSVAPPPNGGKRKASKSDVSLSVPNPAEAPAPKREHLAKSTRGRGPGRGRGRHVEVVKGNIEARQADLVALQQRQLARREKWEERQSAESVRQRDPITVKKGPVTWTFPLQPWRGGYGGQGFARASCFFNCRDKGYLEEFTKVWDEYIPNYHGLAFQKARRREMQQQMVWKQQQEEHTPSPSAPKRKGQTVFKTKNKGRTKKAAVTYSLLTPTCEPKERKSWLAVVMPPPKKGAAKDSKKVGYRSRLEAANEDPIPSVELVTREAYRQAQPFKHLVLDGQNLTNPDGTSRLFVTLDETGYPFLTELFFWNLTLSDDDMRAISYFFRAKATVTKLEFLNCKASPDGWDELGESLGVNPAVQSLSCSFCPMTTDGVRRLLLRLCHSRVLRHLALKRCGLEGPVGEFLRDFICRTTLEEVVLDGNPLGLEGFRLLTPVLEFCETLSSLSLDECSIDLVDTQDEQLLNAVLESLGVHLGACACLGTLIMTNNTMSDRAATAFRDALRVRKKAGLRAMKVKLGPRINRDLLKEIQAFGKSGAKKVAKKKGTKKKKK</sequence>
<reference evidence="2 3" key="1">
    <citation type="journal article" date="2008" name="Nature">
        <title>The genome of the choanoflagellate Monosiga brevicollis and the origin of metazoans.</title>
        <authorList>
            <consortium name="JGI Sequencing"/>
            <person name="King N."/>
            <person name="Westbrook M.J."/>
            <person name="Young S.L."/>
            <person name="Kuo A."/>
            <person name="Abedin M."/>
            <person name="Chapman J."/>
            <person name="Fairclough S."/>
            <person name="Hellsten U."/>
            <person name="Isogai Y."/>
            <person name="Letunic I."/>
            <person name="Marr M."/>
            <person name="Pincus D."/>
            <person name="Putnam N."/>
            <person name="Rokas A."/>
            <person name="Wright K.J."/>
            <person name="Zuzow R."/>
            <person name="Dirks W."/>
            <person name="Good M."/>
            <person name="Goodstein D."/>
            <person name="Lemons D."/>
            <person name="Li W."/>
            <person name="Lyons J.B."/>
            <person name="Morris A."/>
            <person name="Nichols S."/>
            <person name="Richter D.J."/>
            <person name="Salamov A."/>
            <person name="Bork P."/>
            <person name="Lim W.A."/>
            <person name="Manning G."/>
            <person name="Miller W.T."/>
            <person name="McGinnis W."/>
            <person name="Shapiro H."/>
            <person name="Tjian R."/>
            <person name="Grigoriev I.V."/>
            <person name="Rokhsar D."/>
        </authorList>
    </citation>
    <scope>NUCLEOTIDE SEQUENCE [LARGE SCALE GENOMIC DNA]</scope>
    <source>
        <strain evidence="3">MX1 / ATCC 50154</strain>
    </source>
</reference>
<feature type="compositionally biased region" description="Basic residues" evidence="1">
    <location>
        <begin position="663"/>
        <end position="676"/>
    </location>
</feature>
<evidence type="ECO:0008006" key="4">
    <source>
        <dbReference type="Google" id="ProtNLM"/>
    </source>
</evidence>
<dbReference type="Proteomes" id="UP000001357">
    <property type="component" value="Unassembled WGS sequence"/>
</dbReference>
<dbReference type="PANTHER" id="PTHR24113">
    <property type="entry name" value="RAN GTPASE-ACTIVATING PROTEIN 1"/>
    <property type="match status" value="1"/>
</dbReference>
<feature type="compositionally biased region" description="Basic residues" evidence="1">
    <location>
        <begin position="518"/>
        <end position="530"/>
    </location>
</feature>
<evidence type="ECO:0000256" key="1">
    <source>
        <dbReference type="SAM" id="MobiDB-lite"/>
    </source>
</evidence>
<evidence type="ECO:0000313" key="2">
    <source>
        <dbReference type="EMBL" id="EDQ90638.1"/>
    </source>
</evidence>
<dbReference type="EMBL" id="CH991547">
    <property type="protein sequence ID" value="EDQ90638.1"/>
    <property type="molecule type" value="Genomic_DNA"/>
</dbReference>
<dbReference type="GeneID" id="5889984"/>